<dbReference type="AlphaFoldDB" id="A0A2S9D4T8"/>
<dbReference type="InterPro" id="IPR011034">
    <property type="entry name" value="Formyl_transferase-like_C_sf"/>
</dbReference>
<evidence type="ECO:0000259" key="1">
    <source>
        <dbReference type="Pfam" id="PF00551"/>
    </source>
</evidence>
<dbReference type="Pfam" id="PF00551">
    <property type="entry name" value="Formyl_trans_N"/>
    <property type="match status" value="1"/>
</dbReference>
<organism evidence="3 4">
    <name type="scientific">Pseudomonas cedrina</name>
    <dbReference type="NCBI Taxonomy" id="651740"/>
    <lineage>
        <taxon>Bacteria</taxon>
        <taxon>Pseudomonadati</taxon>
        <taxon>Pseudomonadota</taxon>
        <taxon>Gammaproteobacteria</taxon>
        <taxon>Pseudomonadales</taxon>
        <taxon>Pseudomonadaceae</taxon>
        <taxon>Pseudomonas</taxon>
    </lineage>
</organism>
<dbReference type="InterPro" id="IPR002376">
    <property type="entry name" value="Formyl_transf_N"/>
</dbReference>
<protein>
    <submittedName>
        <fullName evidence="3">Methionyl-tRNA formyltransferase</fullName>
    </submittedName>
</protein>
<gene>
    <name evidence="3" type="ORF">CQ006_26250</name>
</gene>
<dbReference type="Gene3D" id="3.40.50.12230">
    <property type="match status" value="1"/>
</dbReference>
<reference evidence="3 4" key="1">
    <citation type="submission" date="2017-09" db="EMBL/GenBank/DDBJ databases">
        <title>Genomic, metabolic, and phenotypic characteristics of bacterial isolates from the natural microbiome of the model nematode Caenorhabditis elegans.</title>
        <authorList>
            <person name="Zimmermann J."/>
            <person name="Obeng N."/>
            <person name="Yang W."/>
            <person name="Obeng O."/>
            <person name="Kissoyan K."/>
            <person name="Pees B."/>
            <person name="Dirksen P."/>
            <person name="Hoppner M."/>
            <person name="Franke A."/>
            <person name="Rosenstiel P."/>
            <person name="Leippe M."/>
            <person name="Dierking K."/>
            <person name="Kaleta C."/>
            <person name="Schulenburg H."/>
        </authorList>
    </citation>
    <scope>NUCLEOTIDE SEQUENCE [LARGE SCALE GENOMIC DNA]</scope>
    <source>
        <strain evidence="3 4">MYb184</strain>
    </source>
</reference>
<dbReference type="Pfam" id="PF02911">
    <property type="entry name" value="Formyl_trans_C"/>
    <property type="match status" value="1"/>
</dbReference>
<accession>A0A2S9D4T8</accession>
<dbReference type="Proteomes" id="UP000239458">
    <property type="component" value="Unassembled WGS sequence"/>
</dbReference>
<dbReference type="GO" id="GO:0004479">
    <property type="term" value="F:methionyl-tRNA formyltransferase activity"/>
    <property type="evidence" value="ECO:0007669"/>
    <property type="project" value="TreeGrafter"/>
</dbReference>
<proteinExistence type="predicted"/>
<comment type="caution">
    <text evidence="3">The sequence shown here is derived from an EMBL/GenBank/DDBJ whole genome shotgun (WGS) entry which is preliminary data.</text>
</comment>
<feature type="domain" description="Formyl transferase C-terminal" evidence="2">
    <location>
        <begin position="194"/>
        <end position="272"/>
    </location>
</feature>
<evidence type="ECO:0000259" key="2">
    <source>
        <dbReference type="Pfam" id="PF02911"/>
    </source>
</evidence>
<dbReference type="InterPro" id="IPR036477">
    <property type="entry name" value="Formyl_transf_N_sf"/>
</dbReference>
<keyword evidence="3" id="KW-0808">Transferase</keyword>
<dbReference type="SUPFAM" id="SSF53328">
    <property type="entry name" value="Formyltransferase"/>
    <property type="match status" value="1"/>
</dbReference>
<sequence length="294" mass="32806">MNTSLVTLFVMTQKGLNFVEKVVPRYKDFIAEVVIGEDAAVLNDYSSEIAAVCDSQNVRFSFRRDFSKIETEYAMAISWRWLIDHPAEKLIVFHDSLLPKYRGFSPLVNALINHESMIGVTAIFGAAEYDRGDIIQQSAMPISYPITIAEAILAVNDCYVHLGKAIMQIFARGEALSAQPQAHDQASYSLWRDDEDYRIDWTLSASYIRRVIDAVGEPYKGAHCLLGNVPARILAAEEMEDVQIENRTAGKVIFMEDGLPVVVCGEGLLKVTVCVADDGLQSLLPLSKFRSRFS</sequence>
<dbReference type="EMBL" id="PCQE01000077">
    <property type="protein sequence ID" value="PRB89184.1"/>
    <property type="molecule type" value="Genomic_DNA"/>
</dbReference>
<dbReference type="RefSeq" id="WP_105226228.1">
    <property type="nucleotide sequence ID" value="NZ_PCQE01000077.1"/>
</dbReference>
<name>A0A2S9D4T8_PSECE</name>
<dbReference type="InterPro" id="IPR005793">
    <property type="entry name" value="Formyl_trans_C"/>
</dbReference>
<dbReference type="GO" id="GO:0005829">
    <property type="term" value="C:cytosol"/>
    <property type="evidence" value="ECO:0007669"/>
    <property type="project" value="TreeGrafter"/>
</dbReference>
<dbReference type="SUPFAM" id="SSF50486">
    <property type="entry name" value="FMT C-terminal domain-like"/>
    <property type="match status" value="1"/>
</dbReference>
<dbReference type="PANTHER" id="PTHR11138">
    <property type="entry name" value="METHIONYL-TRNA FORMYLTRANSFERASE"/>
    <property type="match status" value="1"/>
</dbReference>
<evidence type="ECO:0000313" key="3">
    <source>
        <dbReference type="EMBL" id="PRB89184.1"/>
    </source>
</evidence>
<dbReference type="PANTHER" id="PTHR11138:SF5">
    <property type="entry name" value="METHIONYL-TRNA FORMYLTRANSFERASE, MITOCHONDRIAL"/>
    <property type="match status" value="1"/>
</dbReference>
<feature type="domain" description="Formyl transferase N-terminal" evidence="1">
    <location>
        <begin position="82"/>
        <end position="143"/>
    </location>
</feature>
<evidence type="ECO:0000313" key="4">
    <source>
        <dbReference type="Proteomes" id="UP000239458"/>
    </source>
</evidence>